<feature type="signal peptide" evidence="2">
    <location>
        <begin position="1"/>
        <end position="18"/>
    </location>
</feature>
<dbReference type="EMBL" id="JACHHP010000006">
    <property type="protein sequence ID" value="MBB5209520.1"/>
    <property type="molecule type" value="Genomic_DNA"/>
</dbReference>
<protein>
    <submittedName>
        <fullName evidence="3">Uncharacterized protein</fullName>
    </submittedName>
</protein>
<keyword evidence="4" id="KW-1185">Reference proteome</keyword>
<reference evidence="3 4" key="1">
    <citation type="submission" date="2020-08" db="EMBL/GenBank/DDBJ databases">
        <title>Genomic Encyclopedia of Type Strains, Phase IV (KMG-IV): sequencing the most valuable type-strain genomes for metagenomic binning, comparative biology and taxonomic classification.</title>
        <authorList>
            <person name="Goeker M."/>
        </authorList>
    </citation>
    <scope>NUCLEOTIDE SEQUENCE [LARGE SCALE GENOMIC DNA]</scope>
    <source>
        <strain evidence="3 4">DSM 24163</strain>
    </source>
</reference>
<accession>A0A7W8DA17</accession>
<dbReference type="Proteomes" id="UP000521199">
    <property type="component" value="Unassembled WGS sequence"/>
</dbReference>
<evidence type="ECO:0000256" key="2">
    <source>
        <dbReference type="SAM" id="SignalP"/>
    </source>
</evidence>
<evidence type="ECO:0000313" key="3">
    <source>
        <dbReference type="EMBL" id="MBB5209520.1"/>
    </source>
</evidence>
<evidence type="ECO:0000256" key="1">
    <source>
        <dbReference type="SAM" id="MobiDB-lite"/>
    </source>
</evidence>
<proteinExistence type="predicted"/>
<name>A0A7W8DA17_9GAMM</name>
<keyword evidence="2" id="KW-0732">Signal</keyword>
<evidence type="ECO:0000313" key="4">
    <source>
        <dbReference type="Proteomes" id="UP000521199"/>
    </source>
</evidence>
<feature type="compositionally biased region" description="Basic and acidic residues" evidence="1">
    <location>
        <begin position="273"/>
        <end position="291"/>
    </location>
</feature>
<feature type="chain" id="PRO_5030732001" evidence="2">
    <location>
        <begin position="19"/>
        <end position="291"/>
    </location>
</feature>
<organism evidence="3 4">
    <name type="scientific">Chiayiivirga flava</name>
    <dbReference type="NCBI Taxonomy" id="659595"/>
    <lineage>
        <taxon>Bacteria</taxon>
        <taxon>Pseudomonadati</taxon>
        <taxon>Pseudomonadota</taxon>
        <taxon>Gammaproteobacteria</taxon>
        <taxon>Lysobacterales</taxon>
        <taxon>Lysobacteraceae</taxon>
        <taxon>Chiayiivirga</taxon>
    </lineage>
</organism>
<comment type="caution">
    <text evidence="3">The sequence shown here is derived from an EMBL/GenBank/DDBJ whole genome shotgun (WGS) entry which is preliminary data.</text>
</comment>
<gene>
    <name evidence="3" type="ORF">HNQ52_003089</name>
</gene>
<dbReference type="RefSeq" id="WP_183962050.1">
    <property type="nucleotide sequence ID" value="NZ_JACHHP010000006.1"/>
</dbReference>
<sequence>MLICFFFLMSLVAGQILAGASSPPSGDTRNWRIYGVGVITTAASAVPNSSRRQGVIRLHESFFQNYLWSMDKSMRAILWFFLASLLSQQCGATTWEQLTIEDVYKQAESVALVRIESGSMIKSSGHACGAKYKADVIEQFKGREKRALVFYDFGGMELGGKYLLFLAKEPSPFLGVATTNSYHLNWQEEFAQNCSRRRRGLQPLHAYGQIKVDFSLETGGDALEVPEMLFFFPSAIERYSGGMSRTQELYDTVWIKLDAAVAYLESISATAARQDEEHRNERSRLHSRSEE</sequence>
<dbReference type="AlphaFoldDB" id="A0A7W8DA17"/>
<feature type="region of interest" description="Disordered" evidence="1">
    <location>
        <begin position="272"/>
        <end position="291"/>
    </location>
</feature>